<organism evidence="6 7">
    <name type="scientific">Facklamia languida CCUG 37842</name>
    <dbReference type="NCBI Taxonomy" id="883113"/>
    <lineage>
        <taxon>Bacteria</taxon>
        <taxon>Bacillati</taxon>
        <taxon>Bacillota</taxon>
        <taxon>Bacilli</taxon>
        <taxon>Lactobacillales</taxon>
        <taxon>Aerococcaceae</taxon>
        <taxon>Facklamia</taxon>
    </lineage>
</organism>
<evidence type="ECO:0000313" key="6">
    <source>
        <dbReference type="EMBL" id="EHR38213.1"/>
    </source>
</evidence>
<keyword evidence="3 5" id="KW-1133">Transmembrane helix</keyword>
<keyword evidence="2 5" id="KW-0812">Transmembrane</keyword>
<accession>H3NHF8</accession>
<evidence type="ECO:0008006" key="8">
    <source>
        <dbReference type="Google" id="ProtNLM"/>
    </source>
</evidence>
<evidence type="ECO:0000256" key="2">
    <source>
        <dbReference type="ARBA" id="ARBA00022692"/>
    </source>
</evidence>
<protein>
    <recommendedName>
        <fullName evidence="8">DUF697 domain-containing protein</fullName>
    </recommendedName>
</protein>
<reference evidence="6 7" key="1">
    <citation type="submission" date="2012-01" db="EMBL/GenBank/DDBJ databases">
        <title>The Genome Sequence of Facklamia languida CCUG 37842.</title>
        <authorList>
            <consortium name="The Broad Institute Genome Sequencing Platform"/>
            <person name="Earl A."/>
            <person name="Ward D."/>
            <person name="Feldgarden M."/>
            <person name="Gevers D."/>
            <person name="Huys G."/>
            <person name="Young S.K."/>
            <person name="Zeng Q."/>
            <person name="Gargeya S."/>
            <person name="Fitzgerald M."/>
            <person name="Haas B."/>
            <person name="Abouelleil A."/>
            <person name="Alvarado L."/>
            <person name="Arachchi H.M."/>
            <person name="Berlin A."/>
            <person name="Chapman S.B."/>
            <person name="Gearin G."/>
            <person name="Goldberg J."/>
            <person name="Griggs A."/>
            <person name="Gujja S."/>
            <person name="Hansen M."/>
            <person name="Heiman D."/>
            <person name="Howarth C."/>
            <person name="Larimer J."/>
            <person name="Lui A."/>
            <person name="MacDonald P.J.P."/>
            <person name="McCowen C."/>
            <person name="Montmayeur A."/>
            <person name="Murphy C."/>
            <person name="Neiman D."/>
            <person name="Pearson M."/>
            <person name="Priest M."/>
            <person name="Roberts A."/>
            <person name="Saif S."/>
            <person name="Shea T."/>
            <person name="Sisk P."/>
            <person name="Stolte C."/>
            <person name="Sykes S."/>
            <person name="Wortman J."/>
            <person name="Nusbaum C."/>
            <person name="Birren B."/>
        </authorList>
    </citation>
    <scope>NUCLEOTIDE SEQUENCE [LARGE SCALE GENOMIC DNA]</scope>
    <source>
        <strain evidence="6 7">CCUG 37842</strain>
    </source>
</reference>
<evidence type="ECO:0000256" key="5">
    <source>
        <dbReference type="SAM" id="Phobius"/>
    </source>
</evidence>
<dbReference type="OrthoDB" id="384184at2"/>
<evidence type="ECO:0000256" key="1">
    <source>
        <dbReference type="ARBA" id="ARBA00004141"/>
    </source>
</evidence>
<comment type="subcellular location">
    <subcellularLocation>
        <location evidence="1">Membrane</location>
        <topology evidence="1">Multi-pass membrane protein</topology>
    </subcellularLocation>
</comment>
<keyword evidence="7" id="KW-1185">Reference proteome</keyword>
<proteinExistence type="predicted"/>
<dbReference type="AlphaFoldDB" id="H3NHF8"/>
<dbReference type="GO" id="GO:0016020">
    <property type="term" value="C:membrane"/>
    <property type="evidence" value="ECO:0007669"/>
    <property type="project" value="UniProtKB-SubCell"/>
</dbReference>
<dbReference type="Proteomes" id="UP000006190">
    <property type="component" value="Unassembled WGS sequence"/>
</dbReference>
<keyword evidence="4 5" id="KW-0472">Membrane</keyword>
<sequence>MKQWHKWLKAFAFGSLIIFTIFIFNQLAQLYRNLALIHPILGLIVIGLLVALLVYFTIKTVRILVSLPKEVELADGAGPEEYETYVRLTLLKLKHNPNLELLEFDWDQVADLPDDQQVKAAYQVLHEASVKEIKTQASTVFLSTAISQNGSLDSLTVLLILTKMVWKLIKTYDTRPSVGKVVAIYTNVATTTLMARGIEDLDLIEAQIEPLITSILGGSILSMIPGSVSITNLIANSILEGSVNALLTLRVGIITINYLGSLRDLDNQTAKRSATLEATKLLGSIIKDGSINVVKIMTKSVKKAGISTTKKLNPFAK</sequence>
<name>H3NHF8_9LACT</name>
<feature type="transmembrane region" description="Helical" evidence="5">
    <location>
        <begin position="7"/>
        <end position="24"/>
    </location>
</feature>
<dbReference type="PATRIC" id="fig|883113.3.peg.301"/>
<dbReference type="eggNOG" id="COG3768">
    <property type="taxonomic scope" value="Bacteria"/>
</dbReference>
<gene>
    <name evidence="6" type="ORF">HMPREF9708_00297</name>
</gene>
<dbReference type="EMBL" id="AGEG01000002">
    <property type="protein sequence ID" value="EHR38213.1"/>
    <property type="molecule type" value="Genomic_DNA"/>
</dbReference>
<dbReference type="STRING" id="883113.HMPREF9708_00297"/>
<comment type="caution">
    <text evidence="6">The sequence shown here is derived from an EMBL/GenBank/DDBJ whole genome shotgun (WGS) entry which is preliminary data.</text>
</comment>
<dbReference type="RefSeq" id="WP_006308215.1">
    <property type="nucleotide sequence ID" value="NZ_JH601133.1"/>
</dbReference>
<dbReference type="HOGENOM" id="CLU_040277_0_0_9"/>
<feature type="transmembrane region" description="Helical" evidence="5">
    <location>
        <begin position="36"/>
        <end position="58"/>
    </location>
</feature>
<dbReference type="InterPro" id="IPR021147">
    <property type="entry name" value="DUF697"/>
</dbReference>
<evidence type="ECO:0000313" key="7">
    <source>
        <dbReference type="Proteomes" id="UP000006190"/>
    </source>
</evidence>
<dbReference type="Pfam" id="PF05128">
    <property type="entry name" value="DUF697"/>
    <property type="match status" value="1"/>
</dbReference>
<evidence type="ECO:0000256" key="4">
    <source>
        <dbReference type="ARBA" id="ARBA00023136"/>
    </source>
</evidence>
<evidence type="ECO:0000256" key="3">
    <source>
        <dbReference type="ARBA" id="ARBA00022989"/>
    </source>
</evidence>